<evidence type="ECO:0000313" key="10">
    <source>
        <dbReference type="Proteomes" id="UP000572268"/>
    </source>
</evidence>
<dbReference type="PANTHER" id="PTHR24291:SF50">
    <property type="entry name" value="BIFUNCTIONAL ALBAFLAVENONE MONOOXYGENASE_TERPENE SYNTHASE"/>
    <property type="match status" value="1"/>
</dbReference>
<dbReference type="PANTHER" id="PTHR24291">
    <property type="entry name" value="CYTOCHROME P450 FAMILY 4"/>
    <property type="match status" value="1"/>
</dbReference>
<name>A0A7J6KKJ8_PEROL</name>
<dbReference type="GO" id="GO:0016705">
    <property type="term" value="F:oxidoreductase activity, acting on paired donors, with incorporation or reduction of molecular oxygen"/>
    <property type="evidence" value="ECO:0007669"/>
    <property type="project" value="InterPro"/>
</dbReference>
<organism evidence="8 10">
    <name type="scientific">Perkinsus olseni</name>
    <name type="common">Perkinsus atlanticus</name>
    <dbReference type="NCBI Taxonomy" id="32597"/>
    <lineage>
        <taxon>Eukaryota</taxon>
        <taxon>Sar</taxon>
        <taxon>Alveolata</taxon>
        <taxon>Perkinsozoa</taxon>
        <taxon>Perkinsea</taxon>
        <taxon>Perkinsida</taxon>
        <taxon>Perkinsidae</taxon>
        <taxon>Perkinsus</taxon>
    </lineage>
</organism>
<keyword evidence="4" id="KW-0560">Oxidoreductase</keyword>
<keyword evidence="3" id="KW-0479">Metal-binding</keyword>
<reference evidence="9 10" key="1">
    <citation type="submission" date="2020-04" db="EMBL/GenBank/DDBJ databases">
        <title>Perkinsus olseni comparative genomics.</title>
        <authorList>
            <person name="Bogema D.R."/>
        </authorList>
    </citation>
    <scope>NUCLEOTIDE SEQUENCE [LARGE SCALE GENOMIC DNA]</scope>
    <source>
        <strain evidence="7">ATCC PRA-179</strain>
        <strain evidence="8">ATCC PRA-31</strain>
    </source>
</reference>
<protein>
    <recommendedName>
        <fullName evidence="11">Cytochrome P450</fullName>
    </recommendedName>
</protein>
<evidence type="ECO:0008006" key="11">
    <source>
        <dbReference type="Google" id="ProtNLM"/>
    </source>
</evidence>
<evidence type="ECO:0000256" key="3">
    <source>
        <dbReference type="ARBA" id="ARBA00022723"/>
    </source>
</evidence>
<comment type="similarity">
    <text evidence="1">Belongs to the cytochrome P450 family.</text>
</comment>
<dbReference type="GO" id="GO:0020037">
    <property type="term" value="F:heme binding"/>
    <property type="evidence" value="ECO:0007669"/>
    <property type="project" value="InterPro"/>
</dbReference>
<dbReference type="InterPro" id="IPR002401">
    <property type="entry name" value="Cyt_P450_E_grp-I"/>
</dbReference>
<evidence type="ECO:0000256" key="1">
    <source>
        <dbReference type="ARBA" id="ARBA00010617"/>
    </source>
</evidence>
<keyword evidence="6" id="KW-0503">Monooxygenase</keyword>
<dbReference type="AlphaFoldDB" id="A0A7J6KKJ8"/>
<dbReference type="PRINTS" id="PR00463">
    <property type="entry name" value="EP450I"/>
</dbReference>
<dbReference type="InterPro" id="IPR001128">
    <property type="entry name" value="Cyt_P450"/>
</dbReference>
<dbReference type="InterPro" id="IPR050196">
    <property type="entry name" value="Cytochrome_P450_Monoox"/>
</dbReference>
<dbReference type="Proteomes" id="UP000570595">
    <property type="component" value="Unassembled WGS sequence"/>
</dbReference>
<keyword evidence="5" id="KW-0408">Iron</keyword>
<evidence type="ECO:0000256" key="5">
    <source>
        <dbReference type="ARBA" id="ARBA00023004"/>
    </source>
</evidence>
<dbReference type="OrthoDB" id="417790at2759"/>
<dbReference type="PRINTS" id="PR00385">
    <property type="entry name" value="P450"/>
</dbReference>
<dbReference type="EMBL" id="JABANN010002345">
    <property type="protein sequence ID" value="KAF4647813.1"/>
    <property type="molecule type" value="Genomic_DNA"/>
</dbReference>
<evidence type="ECO:0000313" key="9">
    <source>
        <dbReference type="Proteomes" id="UP000570595"/>
    </source>
</evidence>
<dbReference type="EMBL" id="JABAHT010002356">
    <property type="protein sequence ID" value="KAF4647483.1"/>
    <property type="molecule type" value="Genomic_DNA"/>
</dbReference>
<dbReference type="Pfam" id="PF00067">
    <property type="entry name" value="p450"/>
    <property type="match status" value="1"/>
</dbReference>
<gene>
    <name evidence="8" type="ORF">FOL46_003725</name>
    <name evidence="7" type="ORF">FOZ61_004108</name>
</gene>
<feature type="non-terminal residue" evidence="8">
    <location>
        <position position="1"/>
    </location>
</feature>
<evidence type="ECO:0000256" key="2">
    <source>
        <dbReference type="ARBA" id="ARBA00022617"/>
    </source>
</evidence>
<dbReference type="SUPFAM" id="SSF48264">
    <property type="entry name" value="Cytochrome P450"/>
    <property type="match status" value="1"/>
</dbReference>
<accession>A0A7J6KKJ8</accession>
<dbReference type="GO" id="GO:0004497">
    <property type="term" value="F:monooxygenase activity"/>
    <property type="evidence" value="ECO:0007669"/>
    <property type="project" value="UniProtKB-KW"/>
</dbReference>
<comment type="caution">
    <text evidence="8">The sequence shown here is derived from an EMBL/GenBank/DDBJ whole genome shotgun (WGS) entry which is preliminary data.</text>
</comment>
<dbReference type="InterPro" id="IPR036396">
    <property type="entry name" value="Cyt_P450_sf"/>
</dbReference>
<keyword evidence="2" id="KW-0349">Heme</keyword>
<dbReference type="Proteomes" id="UP000572268">
    <property type="component" value="Unassembled WGS sequence"/>
</dbReference>
<dbReference type="GO" id="GO:0005506">
    <property type="term" value="F:iron ion binding"/>
    <property type="evidence" value="ECO:0007669"/>
    <property type="project" value="InterPro"/>
</dbReference>
<evidence type="ECO:0000313" key="8">
    <source>
        <dbReference type="EMBL" id="KAF4647813.1"/>
    </source>
</evidence>
<evidence type="ECO:0000313" key="7">
    <source>
        <dbReference type="EMBL" id="KAF4647483.1"/>
    </source>
</evidence>
<evidence type="ECO:0000256" key="6">
    <source>
        <dbReference type="ARBA" id="ARBA00023033"/>
    </source>
</evidence>
<dbReference type="Gene3D" id="1.10.630.10">
    <property type="entry name" value="Cytochrome P450"/>
    <property type="match status" value="1"/>
</dbReference>
<evidence type="ECO:0000256" key="4">
    <source>
        <dbReference type="ARBA" id="ARBA00023002"/>
    </source>
</evidence>
<sequence length="165" mass="18558">AAVVRRSGDIQQAMADALAGSDYAAGLRRFPWMTRDRFPWNLNPMIRKMHTGVKGLNRICDEIISSRRAEQQAAARGGRVERRDLLDKLLHLDPVDLRGNLVTFLIAGSDTTAMTLSWCLYYLSLNPQFQTKARAEVDALGHDPKTIADLNRLSYVECCILEALR</sequence>
<feature type="non-terminal residue" evidence="8">
    <location>
        <position position="165"/>
    </location>
</feature>
<proteinExistence type="inferred from homology"/>